<dbReference type="EMBL" id="CP002083">
    <property type="protein sequence ID" value="ADJ23235.1"/>
    <property type="molecule type" value="Genomic_DNA"/>
</dbReference>
<evidence type="ECO:0000313" key="5">
    <source>
        <dbReference type="Proteomes" id="UP000002033"/>
    </source>
</evidence>
<keyword evidence="5" id="KW-1185">Reference proteome</keyword>
<dbReference type="AlphaFoldDB" id="D8JX99"/>
<evidence type="ECO:0000256" key="2">
    <source>
        <dbReference type="PROSITE-ProRule" id="PRU00169"/>
    </source>
</evidence>
<reference evidence="5" key="1">
    <citation type="journal article" date="2011" name="J. Bacteriol.">
        <title>Genome sequences of eight morphologically diverse alphaproteobacteria.</title>
        <authorList>
            <consortium name="US DOE Joint Genome Institute"/>
            <person name="Brown P.J."/>
            <person name="Kysela D.T."/>
            <person name="Buechlein A."/>
            <person name="Hemmerich C."/>
            <person name="Brun Y.V."/>
        </authorList>
    </citation>
    <scope>NUCLEOTIDE SEQUENCE [LARGE SCALE GENOMIC DNA]</scope>
    <source>
        <strain evidence="5">ATCC 51888 / DSM 1869 / NCIB 11706 / TK 0415</strain>
    </source>
</reference>
<evidence type="ECO:0000256" key="1">
    <source>
        <dbReference type="ARBA" id="ARBA00022553"/>
    </source>
</evidence>
<dbReference type="InterPro" id="IPR001789">
    <property type="entry name" value="Sig_transdc_resp-reg_receiver"/>
</dbReference>
<dbReference type="eggNOG" id="COG3437">
    <property type="taxonomic scope" value="Bacteria"/>
</dbReference>
<dbReference type="OrthoDB" id="9762726at2"/>
<dbReference type="Pfam" id="PF00072">
    <property type="entry name" value="Response_reg"/>
    <property type="match status" value="1"/>
</dbReference>
<dbReference type="PANTHER" id="PTHR44591:SF19">
    <property type="entry name" value="TWO-COMPONENT RESPONSE REGULATOR-RELATED"/>
    <property type="match status" value="1"/>
</dbReference>
<organism evidence="4 5">
    <name type="scientific">Hyphomicrobium denitrificans (strain ATCC 51888 / DSM 1869 / NCIMB 11706 / TK 0415)</name>
    <dbReference type="NCBI Taxonomy" id="582899"/>
    <lineage>
        <taxon>Bacteria</taxon>
        <taxon>Pseudomonadati</taxon>
        <taxon>Pseudomonadota</taxon>
        <taxon>Alphaproteobacteria</taxon>
        <taxon>Hyphomicrobiales</taxon>
        <taxon>Hyphomicrobiaceae</taxon>
        <taxon>Hyphomicrobium</taxon>
    </lineage>
</organism>
<dbReference type="HOGENOM" id="CLU_000445_114_72_5"/>
<protein>
    <submittedName>
        <fullName evidence="4">Response regulator receiver protein</fullName>
    </submittedName>
</protein>
<proteinExistence type="predicted"/>
<name>D8JX99_HYPDA</name>
<dbReference type="SMART" id="SM00448">
    <property type="entry name" value="REC"/>
    <property type="match status" value="1"/>
</dbReference>
<dbReference type="InterPro" id="IPR011006">
    <property type="entry name" value="CheY-like_superfamily"/>
</dbReference>
<keyword evidence="1 2" id="KW-0597">Phosphoprotein</keyword>
<dbReference type="Gene3D" id="3.40.50.2300">
    <property type="match status" value="1"/>
</dbReference>
<dbReference type="PROSITE" id="PS50110">
    <property type="entry name" value="RESPONSE_REGULATORY"/>
    <property type="match status" value="1"/>
</dbReference>
<sequence length="383" mass="41648">MNVKHANEAVRAGTILFVDDEPLSLKYFKASVGKYANVVTADSPEAALKILETKGDDISVVVSDERMPRDSGVAFLSDVRKSWPSTVRILTSAYANIDLEQAINGAAIHRFVPKPWDLDELCAAMKDALHGEDLINEAAVPSLGSDQCTDAHSASVELLAVLSRELARPLKSLESAASSISALTGMQPIPSSLHGVSQNLNWPARYRDGKLAAAADQMHRDIAYCKSLAEPITALSESLSDLVNMKTYSMAETAAETLENIGRRSNRKLIELDARHDFQYRMPKQVVAFVLSALLQSATESLHDGRTGIRIEFVRRRDHNEVRITSASVATLGVVGPNRERLSRSALWAFGGELLFSSDNSKGTQTAAICLPRVPDDVARASH</sequence>
<evidence type="ECO:0000259" key="3">
    <source>
        <dbReference type="PROSITE" id="PS50110"/>
    </source>
</evidence>
<gene>
    <name evidence="4" type="ordered locus">Hden_1423</name>
</gene>
<feature type="domain" description="Response regulatory" evidence="3">
    <location>
        <begin position="14"/>
        <end position="129"/>
    </location>
</feature>
<dbReference type="STRING" id="582899.Hden_1423"/>
<dbReference type="SUPFAM" id="SSF52172">
    <property type="entry name" value="CheY-like"/>
    <property type="match status" value="1"/>
</dbReference>
<dbReference type="GO" id="GO:0000160">
    <property type="term" value="P:phosphorelay signal transduction system"/>
    <property type="evidence" value="ECO:0007669"/>
    <property type="project" value="InterPro"/>
</dbReference>
<dbReference type="RefSeq" id="WP_013215450.1">
    <property type="nucleotide sequence ID" value="NC_014313.1"/>
</dbReference>
<evidence type="ECO:0000313" key="4">
    <source>
        <dbReference type="EMBL" id="ADJ23235.1"/>
    </source>
</evidence>
<accession>D8JX99</accession>
<dbReference type="KEGG" id="hdn:Hden_1423"/>
<dbReference type="PANTHER" id="PTHR44591">
    <property type="entry name" value="STRESS RESPONSE REGULATOR PROTEIN 1"/>
    <property type="match status" value="1"/>
</dbReference>
<dbReference type="InterPro" id="IPR050595">
    <property type="entry name" value="Bact_response_regulator"/>
</dbReference>
<dbReference type="CDD" id="cd17569">
    <property type="entry name" value="REC_HupR-like"/>
    <property type="match status" value="1"/>
</dbReference>
<dbReference type="Proteomes" id="UP000002033">
    <property type="component" value="Chromosome"/>
</dbReference>
<feature type="modified residue" description="4-aspartylphosphate" evidence="2">
    <location>
        <position position="64"/>
    </location>
</feature>